<name>A0ABR0N4D9_GOSAR</name>
<protein>
    <submittedName>
        <fullName evidence="1">Uncharacterized protein</fullName>
    </submittedName>
</protein>
<comment type="caution">
    <text evidence="1">The sequence shown here is derived from an EMBL/GenBank/DDBJ whole genome shotgun (WGS) entry which is preliminary data.</text>
</comment>
<accession>A0ABR0N4D9</accession>
<dbReference type="Proteomes" id="UP001358586">
    <property type="component" value="Chromosome 11"/>
</dbReference>
<evidence type="ECO:0000313" key="1">
    <source>
        <dbReference type="EMBL" id="KAK5785207.1"/>
    </source>
</evidence>
<reference evidence="1 2" key="1">
    <citation type="submission" date="2023-03" db="EMBL/GenBank/DDBJ databases">
        <title>WGS of Gossypium arboreum.</title>
        <authorList>
            <person name="Yu D."/>
        </authorList>
    </citation>
    <scope>NUCLEOTIDE SEQUENCE [LARGE SCALE GENOMIC DNA]</scope>
    <source>
        <tissue evidence="1">Leaf</tissue>
    </source>
</reference>
<gene>
    <name evidence="1" type="ORF">PVK06_039764</name>
</gene>
<sequence length="142" mass="15774">MSEHSLESNGKISTLIKVVTSRDNIISTLDDTLVNVATSFIEPTSSESPIDTFMFTTNIVKPREIFIKGTDNIFQIIEAPTSPIIMEKKAKFDASNAKAEVTGEFPTSTGPSLVRRRRMRSIMSKELIDIAIAKKKEKGRLL</sequence>
<organism evidence="1 2">
    <name type="scientific">Gossypium arboreum</name>
    <name type="common">Tree cotton</name>
    <name type="synonym">Gossypium nanking</name>
    <dbReference type="NCBI Taxonomy" id="29729"/>
    <lineage>
        <taxon>Eukaryota</taxon>
        <taxon>Viridiplantae</taxon>
        <taxon>Streptophyta</taxon>
        <taxon>Embryophyta</taxon>
        <taxon>Tracheophyta</taxon>
        <taxon>Spermatophyta</taxon>
        <taxon>Magnoliopsida</taxon>
        <taxon>eudicotyledons</taxon>
        <taxon>Gunneridae</taxon>
        <taxon>Pentapetalae</taxon>
        <taxon>rosids</taxon>
        <taxon>malvids</taxon>
        <taxon>Malvales</taxon>
        <taxon>Malvaceae</taxon>
        <taxon>Malvoideae</taxon>
        <taxon>Gossypium</taxon>
    </lineage>
</organism>
<proteinExistence type="predicted"/>
<evidence type="ECO:0000313" key="2">
    <source>
        <dbReference type="Proteomes" id="UP001358586"/>
    </source>
</evidence>
<keyword evidence="2" id="KW-1185">Reference proteome</keyword>
<dbReference type="EMBL" id="JARKNE010000011">
    <property type="protein sequence ID" value="KAK5785207.1"/>
    <property type="molecule type" value="Genomic_DNA"/>
</dbReference>